<dbReference type="AlphaFoldDB" id="A0A858BUN7"/>
<gene>
    <name evidence="1" type="ORF">Ami103574_08155</name>
</gene>
<evidence type="ECO:0000313" key="2">
    <source>
        <dbReference type="Proteomes" id="UP000466848"/>
    </source>
</evidence>
<reference evidence="1 2" key="1">
    <citation type="submission" date="2020-02" db="EMBL/GenBank/DDBJ databases">
        <authorList>
            <person name="Kim Y.B."/>
            <person name="Roh S.W."/>
        </authorList>
    </citation>
    <scope>NUCLEOTIDE SEQUENCE [LARGE SCALE GENOMIC DNA]</scope>
    <source>
        <strain evidence="1 2">DSM 103574</strain>
    </source>
</reference>
<proteinExistence type="predicted"/>
<dbReference type="EMBL" id="CP048649">
    <property type="protein sequence ID" value="QIB69297.1"/>
    <property type="molecule type" value="Genomic_DNA"/>
</dbReference>
<dbReference type="RefSeq" id="WP_163066435.1">
    <property type="nucleotide sequence ID" value="NZ_CP048649.1"/>
</dbReference>
<evidence type="ECO:0000313" key="1">
    <source>
        <dbReference type="EMBL" id="QIB69297.1"/>
    </source>
</evidence>
<name>A0A858BUN7_9FIRM</name>
<organism evidence="1 2">
    <name type="scientific">Aminipila butyrica</name>
    <dbReference type="NCBI Taxonomy" id="433296"/>
    <lineage>
        <taxon>Bacteria</taxon>
        <taxon>Bacillati</taxon>
        <taxon>Bacillota</taxon>
        <taxon>Clostridia</taxon>
        <taxon>Peptostreptococcales</taxon>
        <taxon>Anaerovoracaceae</taxon>
        <taxon>Aminipila</taxon>
    </lineage>
</organism>
<keyword evidence="2" id="KW-1185">Reference proteome</keyword>
<dbReference type="KEGG" id="abut:Ami103574_08155"/>
<dbReference type="Proteomes" id="UP000466848">
    <property type="component" value="Chromosome"/>
</dbReference>
<protein>
    <submittedName>
        <fullName evidence="1">Uncharacterized protein</fullName>
    </submittedName>
</protein>
<sequence length="483" mass="57490">MQNYLNNNISLIKEYQLLYKDGINIKNLVNKLETEELVTHEGFDYGRFRVFIDSCLLLLNKEKLDHYCKGYCDYQELFQEIFNDEELLDYIAFVKNERISSEIDGEYLYYSLDGKKKTPWDQVATIRHAMAHMNIGHFMSQERGLLIYYNLYNKHKGIRKDWGIVFEPILHKFIKMFFSNYSYGILFKSTFFSKYSFEKGRMGNEFNFYEITCNKINNAYHFHLMSELAHIYNDFEKLCAFIMEHKDKLNIKEVPIKDKVDLSIYNKLVSKFKLSCKEEYFYGLKTLLDFETELSNFLVHIGHFNDVLYQYSIIKNCGNFTNSEVEMYKKQLKEVILELKEDENAKLMFELGFTYLMTVNFALRTEDDDCKNMKYADVNVSMFIYDRDNLNKYVIDNNVYESPLQHYVIERMRNALMHGHIDVLIGENGEVIFIFSDNYNKRKEKIEITLDNLKSFLSQECLYNGVPKETLILLAEPIEGRKN</sequence>
<accession>A0A858BUN7</accession>